<evidence type="ECO:0000256" key="10">
    <source>
        <dbReference type="ARBA" id="ARBA00022723"/>
    </source>
</evidence>
<dbReference type="GO" id="GO:0004576">
    <property type="term" value="F:oligosaccharyl transferase activity"/>
    <property type="evidence" value="ECO:0007669"/>
    <property type="project" value="InterPro"/>
</dbReference>
<evidence type="ECO:0000256" key="13">
    <source>
        <dbReference type="ARBA" id="ARBA00023136"/>
    </source>
</evidence>
<comment type="caution">
    <text evidence="20">The sequence shown here is derived from an EMBL/GenBank/DDBJ whole genome shotgun (WGS) entry which is preliminary data.</text>
</comment>
<feature type="transmembrane region" description="Helical" evidence="17">
    <location>
        <begin position="139"/>
        <end position="159"/>
    </location>
</feature>
<feature type="domain" description="STT3/PglB/AglB core" evidence="19">
    <location>
        <begin position="545"/>
        <end position="691"/>
    </location>
</feature>
<comment type="pathway">
    <text evidence="4">Protein modification; protein glycosylation.</text>
</comment>
<feature type="transmembrane region" description="Helical" evidence="17">
    <location>
        <begin position="16"/>
        <end position="34"/>
    </location>
</feature>
<evidence type="ECO:0000256" key="15">
    <source>
        <dbReference type="ARBA" id="ARBA00030679"/>
    </source>
</evidence>
<feature type="transmembrane region" description="Helical" evidence="17">
    <location>
        <begin position="502"/>
        <end position="520"/>
    </location>
</feature>
<dbReference type="OrthoDB" id="82393at2157"/>
<evidence type="ECO:0000256" key="7">
    <source>
        <dbReference type="ARBA" id="ARBA00022676"/>
    </source>
</evidence>
<evidence type="ECO:0000256" key="14">
    <source>
        <dbReference type="ARBA" id="ARBA00023211"/>
    </source>
</evidence>
<comment type="subcellular location">
    <subcellularLocation>
        <location evidence="3">Cell membrane</location>
        <topology evidence="3">Multi-pass membrane protein</topology>
    </subcellularLocation>
</comment>
<dbReference type="PATRIC" id="fig|647171.4.peg.26"/>
<evidence type="ECO:0000259" key="18">
    <source>
        <dbReference type="Pfam" id="PF02516"/>
    </source>
</evidence>
<accession>H1KW56</accession>
<comment type="cofactor">
    <cofactor evidence="1">
        <name>Mn(2+)</name>
        <dbReference type="ChEBI" id="CHEBI:29035"/>
    </cofactor>
</comment>
<evidence type="ECO:0000256" key="2">
    <source>
        <dbReference type="ARBA" id="ARBA00001946"/>
    </source>
</evidence>
<dbReference type="PANTHER" id="PTHR13872">
    <property type="entry name" value="DOLICHYL-DIPHOSPHOOLIGOSACCHARIDE--PROTEIN GLYCOSYLTRANSFERASE SUBUNIT"/>
    <property type="match status" value="1"/>
</dbReference>
<keyword evidence="8 20" id="KW-0808">Transferase</keyword>
<dbReference type="Pfam" id="PF02516">
    <property type="entry name" value="STT3"/>
    <property type="match status" value="1"/>
</dbReference>
<organism evidence="20 21">
    <name type="scientific">Methanotorris formicicus Mc-S-70</name>
    <dbReference type="NCBI Taxonomy" id="647171"/>
    <lineage>
        <taxon>Archaea</taxon>
        <taxon>Methanobacteriati</taxon>
        <taxon>Methanobacteriota</taxon>
        <taxon>Methanomada group</taxon>
        <taxon>Methanococci</taxon>
        <taxon>Methanococcales</taxon>
        <taxon>Methanocaldococcaceae</taxon>
        <taxon>Methanotorris</taxon>
    </lineage>
</organism>
<dbReference type="PANTHER" id="PTHR13872:SF1">
    <property type="entry name" value="DOLICHYL-DIPHOSPHOOLIGOSACCHARIDE--PROTEIN GLYCOSYLTRANSFERASE SUBUNIT STT3B"/>
    <property type="match status" value="1"/>
</dbReference>
<evidence type="ECO:0000256" key="11">
    <source>
        <dbReference type="ARBA" id="ARBA00022842"/>
    </source>
</evidence>
<evidence type="ECO:0000256" key="8">
    <source>
        <dbReference type="ARBA" id="ARBA00022679"/>
    </source>
</evidence>
<feature type="transmembrane region" description="Helical" evidence="17">
    <location>
        <begin position="242"/>
        <end position="262"/>
    </location>
</feature>
<feature type="transmembrane region" description="Helical" evidence="17">
    <location>
        <begin position="349"/>
        <end position="369"/>
    </location>
</feature>
<keyword evidence="10" id="KW-0479">Metal-binding</keyword>
<evidence type="ECO:0000256" key="16">
    <source>
        <dbReference type="ARBA" id="ARBA00034066"/>
    </source>
</evidence>
<dbReference type="InterPro" id="IPR048999">
    <property type="entry name" value="STT3-PglB_core"/>
</dbReference>
<evidence type="ECO:0000256" key="9">
    <source>
        <dbReference type="ARBA" id="ARBA00022692"/>
    </source>
</evidence>
<feature type="transmembrane region" description="Helical" evidence="17">
    <location>
        <begin position="431"/>
        <end position="451"/>
    </location>
</feature>
<keyword evidence="14" id="KW-0464">Manganese</keyword>
<evidence type="ECO:0000259" key="19">
    <source>
        <dbReference type="Pfam" id="PF21436"/>
    </source>
</evidence>
<dbReference type="InterPro" id="IPR003674">
    <property type="entry name" value="Oligo_trans_STT3"/>
</dbReference>
<evidence type="ECO:0000313" key="21">
    <source>
        <dbReference type="Proteomes" id="UP000003706"/>
    </source>
</evidence>
<dbReference type="EMBL" id="AGJL01000001">
    <property type="protein sequence ID" value="EHP89639.1"/>
    <property type="molecule type" value="Genomic_DNA"/>
</dbReference>
<dbReference type="Gene3D" id="3.40.50.12610">
    <property type="match status" value="1"/>
</dbReference>
<evidence type="ECO:0000256" key="3">
    <source>
        <dbReference type="ARBA" id="ARBA00004651"/>
    </source>
</evidence>
<sequence>MTEYLNKISEFFKSHGYIKIFLIVLVISLISFQLRAQPADMGFTNYPELKKMFSDEHGRMYLVALDPYYYLRLSENLYKHGYVGETLKEVDGKKVPYDTCQYAPPGHPVSWEPPVICIVELLLYEIWHSIDPTVSIMNAAFWVPAILSMLLGIPIYFIIRRATLSDIGGIVGALLLISSPGLLYKTSAGFADTPIFEVLPILFIVWFIIEAIHNQNNIKKLLAFGGLSVVLTALYPKMWSAWWYAFDIVSVSLVIYGIYLMVSKKLGKTIQHENTKHILYLIGFYIIGSTFLISLIHGVDVVVSAVTSPLGYQVALTTTTEHTTGWPNVYTTVAELSKPKFADIVNNSIGGKTLFILGIIGIFISFLSLRSGKKEFDVKYAILLTIWLLATGYAATKGIRFAALMAPPLAIGVGILTGQIERLIIMSRDGLVKYALYPTIGLVFLLSIAKYGAKIPQILIPTTYVPIAAYAFLASIAILILYKIVDIVTSNNELKLKKGFSLALAVALVLPPLANAVPFYTAPTFNNGWKESLDWIKNNTPNNAVITCWWDNGHIYTWATRKMVTFDGGSQNSPRAYWVGRAFSTSNEELAVGILRMLATSGDEAFREGSVLMNKTHNNVSKTVKILNEILPVNRSTAYKILTEKYGLTDKEAKEVLNATHPENPNPDYLITYNRMTDIAPVWSMFGNWNFDLPPNTPNEKRDKGYYFKGKGMINNNSIVTQVQVGNLYYITNIPFTLENITTAAVAYENGRAKVVGQVKFHKIIIKTPKEVIGKVIDNEGQLSEVVRIEPDGRIYVWVVSKNLEDSVYTRLHLLDGYGLKHIKLVKASYDPTNFGVQPGFKVYKVDYGTEYLK</sequence>
<keyword evidence="7" id="KW-0328">Glycosyltransferase</keyword>
<dbReference type="AlphaFoldDB" id="H1KW56"/>
<dbReference type="RefSeq" id="WP_007043475.1">
    <property type="nucleotide sequence ID" value="NZ_AGJL01000001.1"/>
</dbReference>
<dbReference type="Pfam" id="PF21436">
    <property type="entry name" value="STT3-PglB_core"/>
    <property type="match status" value="1"/>
</dbReference>
<dbReference type="UniPathway" id="UPA00378"/>
<evidence type="ECO:0000256" key="17">
    <source>
        <dbReference type="SAM" id="Phobius"/>
    </source>
</evidence>
<dbReference type="InterPro" id="IPR048307">
    <property type="entry name" value="STT3_N"/>
</dbReference>
<feature type="transmembrane region" description="Helical" evidence="17">
    <location>
        <begin position="376"/>
        <end position="395"/>
    </location>
</feature>
<evidence type="ECO:0000256" key="6">
    <source>
        <dbReference type="ARBA" id="ARBA00012602"/>
    </source>
</evidence>
<keyword evidence="21" id="KW-1185">Reference proteome</keyword>
<proteinExistence type="inferred from homology"/>
<comment type="similarity">
    <text evidence="5">Belongs to the STT3 family.</text>
</comment>
<comment type="catalytic activity">
    <reaction evidence="16">
        <text>an archaeal dolichyl phosphooligosaccharide + [protein]-L-asparagine = an archaeal dolichyl phosphate + a glycoprotein with the oligosaccharide chain attached by N-beta-D-glycosyl linkage to a protein L-asparagine.</text>
        <dbReference type="EC" id="2.4.99.21"/>
    </reaction>
</comment>
<feature type="transmembrane region" description="Helical" evidence="17">
    <location>
        <begin position="221"/>
        <end position="236"/>
    </location>
</feature>
<dbReference type="GO" id="GO:0046872">
    <property type="term" value="F:metal ion binding"/>
    <property type="evidence" value="ECO:0007669"/>
    <property type="project" value="UniProtKB-KW"/>
</dbReference>
<evidence type="ECO:0000256" key="5">
    <source>
        <dbReference type="ARBA" id="ARBA00010810"/>
    </source>
</evidence>
<dbReference type="GO" id="GO:0005886">
    <property type="term" value="C:plasma membrane"/>
    <property type="evidence" value="ECO:0007669"/>
    <property type="project" value="UniProtKB-SubCell"/>
</dbReference>
<name>H1KW56_9EURY</name>
<evidence type="ECO:0000313" key="20">
    <source>
        <dbReference type="EMBL" id="EHP89639.1"/>
    </source>
</evidence>
<keyword evidence="11" id="KW-0460">Magnesium</keyword>
<dbReference type="Proteomes" id="UP000003706">
    <property type="component" value="Unassembled WGS sequence"/>
</dbReference>
<feature type="domain" description="Oligosaccharyl transferase STT3 N-terminal" evidence="18">
    <location>
        <begin position="27"/>
        <end position="479"/>
    </location>
</feature>
<feature type="transmembrane region" description="Helical" evidence="17">
    <location>
        <begin position="278"/>
        <end position="299"/>
    </location>
</feature>
<keyword evidence="12 17" id="KW-1133">Transmembrane helix</keyword>
<gene>
    <name evidence="20" type="ORF">MetfoDRAFT_0029</name>
</gene>
<feature type="transmembrane region" description="Helical" evidence="17">
    <location>
        <begin position="401"/>
        <end position="419"/>
    </location>
</feature>
<feature type="transmembrane region" description="Helical" evidence="17">
    <location>
        <begin position="463"/>
        <end position="482"/>
    </location>
</feature>
<keyword evidence="13 17" id="KW-0472">Membrane</keyword>
<reference evidence="20 21" key="1">
    <citation type="submission" date="2011-09" db="EMBL/GenBank/DDBJ databases">
        <title>The draft genome of Methanotorris formicicus Mc-S-70.</title>
        <authorList>
            <consortium name="US DOE Joint Genome Institute (JGI-PGF)"/>
            <person name="Lucas S."/>
            <person name="Han J."/>
            <person name="Lapidus A."/>
            <person name="Cheng J.-F."/>
            <person name="Goodwin L."/>
            <person name="Pitluck S."/>
            <person name="Peters L."/>
            <person name="Land M.L."/>
            <person name="Hauser L."/>
            <person name="Sieprawska-Lupa M."/>
            <person name="Takai K."/>
            <person name="Miyazaki J."/>
            <person name="Whitman W."/>
            <person name="Woyke T.J."/>
        </authorList>
    </citation>
    <scope>NUCLEOTIDE SEQUENCE [LARGE SCALE GENOMIC DNA]</scope>
    <source>
        <strain evidence="20 21">Mc-S-70</strain>
    </source>
</reference>
<comment type="cofactor">
    <cofactor evidence="2">
        <name>Mg(2+)</name>
        <dbReference type="ChEBI" id="CHEBI:18420"/>
    </cofactor>
</comment>
<evidence type="ECO:0000256" key="4">
    <source>
        <dbReference type="ARBA" id="ARBA00004922"/>
    </source>
</evidence>
<dbReference type="STRING" id="647171.MetfoDRAFT_0029"/>
<feature type="transmembrane region" description="Helical" evidence="17">
    <location>
        <begin position="166"/>
        <end position="184"/>
    </location>
</feature>
<keyword evidence="9 17" id="KW-0812">Transmembrane</keyword>
<dbReference type="EC" id="2.4.99.21" evidence="6"/>
<evidence type="ECO:0000256" key="12">
    <source>
        <dbReference type="ARBA" id="ARBA00022989"/>
    </source>
</evidence>
<evidence type="ECO:0000256" key="1">
    <source>
        <dbReference type="ARBA" id="ARBA00001936"/>
    </source>
</evidence>
<protein>
    <recommendedName>
        <fullName evidence="6">dolichyl-phosphooligosaccharide-protein glycotransferase</fullName>
        <ecNumber evidence="6">2.4.99.21</ecNumber>
    </recommendedName>
    <alternativeName>
        <fullName evidence="15">Oligosaccharyl transferase</fullName>
    </alternativeName>
</protein>
<feature type="transmembrane region" description="Helical" evidence="17">
    <location>
        <begin position="190"/>
        <end position="209"/>
    </location>
</feature>